<name>A0A415DWC7_9FIRM</name>
<protein>
    <recommendedName>
        <fullName evidence="3">MutL protein</fullName>
    </recommendedName>
</protein>
<sequence>MKHAITVDFGSTFTKIVVIDLEEREILLSDRVASSVGTDAAIGLNRCFQLAETVIGHEAFEKAVKLASSSAAGGLRMSVIGLTNSLSTLAGKSAALGAGGKIIANYSGLMTGEKVKDLEGSKTEIVLLCGGYERGNTSMVWKNTQMLAHSSVQVPIIYSGNSALGKDVRKTLTAHGKQCFTVENIIPELGALNVEPTQNVIRNLFLERITDMKGFRNVKRAFDNQFVPTPVAVLTAGELLNKGTDSCQGLGPLMIVDVGGATTDVYSFNENKSYEGAKLVGLAEPFGKRTVEGDLGMRETSSGVMKENDVDAVISALAITEDQLREAVDNRTQNTDFLPDNELEKHIDDMIAKAAVYAASRRHTGKVMPSYNKSCQNIQVGKNLSEVSKVIGTGGILVHNPNPSEILKAVERQSADKGILLPEAIEPYLDTEYVLFAAGLLKEIDEDAAIEIMMKSIRRC</sequence>
<dbReference type="SUPFAM" id="SSF53067">
    <property type="entry name" value="Actin-like ATPase domain"/>
    <property type="match status" value="1"/>
</dbReference>
<organism evidence="1 2">
    <name type="scientific">Emergencia timonensis</name>
    <dbReference type="NCBI Taxonomy" id="1776384"/>
    <lineage>
        <taxon>Bacteria</taxon>
        <taxon>Bacillati</taxon>
        <taxon>Bacillota</taxon>
        <taxon>Clostridia</taxon>
        <taxon>Peptostreptococcales</taxon>
        <taxon>Anaerovoracaceae</taxon>
        <taxon>Emergencia</taxon>
    </lineage>
</organism>
<dbReference type="NCBIfam" id="TIGR01319">
    <property type="entry name" value="glmL_fam"/>
    <property type="match status" value="1"/>
</dbReference>
<dbReference type="Pfam" id="PF13941">
    <property type="entry name" value="MutL"/>
    <property type="match status" value="1"/>
</dbReference>
<evidence type="ECO:0008006" key="3">
    <source>
        <dbReference type="Google" id="ProtNLM"/>
    </source>
</evidence>
<proteinExistence type="predicted"/>
<evidence type="ECO:0000313" key="1">
    <source>
        <dbReference type="EMBL" id="RHJ84740.1"/>
    </source>
</evidence>
<dbReference type="Proteomes" id="UP000284841">
    <property type="component" value="Unassembled WGS sequence"/>
</dbReference>
<dbReference type="InterPro" id="IPR043129">
    <property type="entry name" value="ATPase_NBD"/>
</dbReference>
<dbReference type="AlphaFoldDB" id="A0A415DWC7"/>
<dbReference type="InterPro" id="IPR006230">
    <property type="entry name" value="MutL"/>
</dbReference>
<accession>A0A415DWC7</accession>
<evidence type="ECO:0000313" key="2">
    <source>
        <dbReference type="Proteomes" id="UP000284841"/>
    </source>
</evidence>
<comment type="caution">
    <text evidence="1">The sequence shown here is derived from an EMBL/GenBank/DDBJ whole genome shotgun (WGS) entry which is preliminary data.</text>
</comment>
<gene>
    <name evidence="1" type="ORF">DW099_17370</name>
</gene>
<dbReference type="PIRSF" id="PIRSF004729">
    <property type="entry name" value="MutL"/>
    <property type="match status" value="1"/>
</dbReference>
<dbReference type="RefSeq" id="WP_118336512.1">
    <property type="nucleotide sequence ID" value="NZ_AP025567.1"/>
</dbReference>
<dbReference type="EMBL" id="QRMS01000006">
    <property type="protein sequence ID" value="RHJ84740.1"/>
    <property type="molecule type" value="Genomic_DNA"/>
</dbReference>
<keyword evidence="2" id="KW-1185">Reference proteome</keyword>
<reference evidence="1 2" key="1">
    <citation type="submission" date="2018-08" db="EMBL/GenBank/DDBJ databases">
        <title>A genome reference for cultivated species of the human gut microbiota.</title>
        <authorList>
            <person name="Zou Y."/>
            <person name="Xue W."/>
            <person name="Luo G."/>
        </authorList>
    </citation>
    <scope>NUCLEOTIDE SEQUENCE [LARGE SCALE GENOMIC DNA]</scope>
    <source>
        <strain evidence="1 2">AM07-24</strain>
    </source>
</reference>
<dbReference type="OrthoDB" id="9769453at2"/>
<dbReference type="STRING" id="1776384.GCA_900086585_01261"/>